<dbReference type="EMBL" id="FNSO01000004">
    <property type="protein sequence ID" value="SEC18227.1"/>
    <property type="molecule type" value="Genomic_DNA"/>
</dbReference>
<accession>A0A1H4QF55</accession>
<organism evidence="1 2">
    <name type="scientific">Amycolatopsis tolypomycina</name>
    <dbReference type="NCBI Taxonomy" id="208445"/>
    <lineage>
        <taxon>Bacteria</taxon>
        <taxon>Bacillati</taxon>
        <taxon>Actinomycetota</taxon>
        <taxon>Actinomycetes</taxon>
        <taxon>Pseudonocardiales</taxon>
        <taxon>Pseudonocardiaceae</taxon>
        <taxon>Amycolatopsis</taxon>
    </lineage>
</organism>
<dbReference type="RefSeq" id="WP_143060626.1">
    <property type="nucleotide sequence ID" value="NZ_FNSO01000004.1"/>
</dbReference>
<reference evidence="2" key="1">
    <citation type="submission" date="2016-10" db="EMBL/GenBank/DDBJ databases">
        <authorList>
            <person name="Varghese N."/>
            <person name="Submissions S."/>
        </authorList>
    </citation>
    <scope>NUCLEOTIDE SEQUENCE [LARGE SCALE GENOMIC DNA]</scope>
    <source>
        <strain evidence="2">DSM 44544</strain>
    </source>
</reference>
<keyword evidence="2" id="KW-1185">Reference proteome</keyword>
<proteinExistence type="predicted"/>
<dbReference type="AlphaFoldDB" id="A0A1H4QF55"/>
<protein>
    <submittedName>
        <fullName evidence="1">Uncharacterized protein</fullName>
    </submittedName>
</protein>
<name>A0A1H4QF55_9PSEU</name>
<sequence>MTAAVLSQAEESALLPLELRNSSDSAFFGAFAHKVEAAYLAWAQDRFGPGVITSRADGAVLGERVADRASVTELLAVRAENLD</sequence>
<gene>
    <name evidence="1" type="ORF">SAMN04489727_2861</name>
</gene>
<dbReference type="Proteomes" id="UP000199622">
    <property type="component" value="Unassembled WGS sequence"/>
</dbReference>
<evidence type="ECO:0000313" key="1">
    <source>
        <dbReference type="EMBL" id="SEC18227.1"/>
    </source>
</evidence>
<evidence type="ECO:0000313" key="2">
    <source>
        <dbReference type="Proteomes" id="UP000199622"/>
    </source>
</evidence>